<dbReference type="GO" id="GO:0005829">
    <property type="term" value="C:cytosol"/>
    <property type="evidence" value="ECO:0007669"/>
    <property type="project" value="TreeGrafter"/>
</dbReference>
<dbReference type="EMBL" id="QETB01000005">
    <property type="protein sequence ID" value="PWF25668.1"/>
    <property type="molecule type" value="Genomic_DNA"/>
</dbReference>
<organism evidence="2 3">
    <name type="scientific">Ancrocorticia populi</name>
    <dbReference type="NCBI Taxonomy" id="2175228"/>
    <lineage>
        <taxon>Bacteria</taxon>
        <taxon>Bacillati</taxon>
        <taxon>Actinomycetota</taxon>
        <taxon>Actinomycetes</taxon>
        <taxon>Actinomycetales</taxon>
        <taxon>Actinomycetaceae</taxon>
        <taxon>Ancrocorticia</taxon>
    </lineage>
</organism>
<sequence>MPGSEQLSESRAQLMTQLRTRILPHLRTAELPAVVVFGGSSGAGKSTLFNSLLGEEVSPASVIRPTTRMPLIAVHPSDVVALDGHGLLDMGKLVAVEGAIPGVVLVDAPDLDSVDAANRELSRRLLDAADLWVFVTTAARYGDAQAWQTLSDAHRRGMTTAVVLNRVADRARYTVRKDLTRRMNDVGIGNDPLMLVPDAGPHEGLLEPGQVAEVRTWLEAIASARIGAALVDRTTQAMLPELRRQLLELSDAVEMQASAVEHLRAQAEEAPKKPREKLVSNAKMGRFGQGAPTTAWLSFASSGGALASLAVGEKPGLLVRRYQGSRDAAVTTVFDGVMSAIRAGLDQAVTTTDEAIRQAWDQGMVETAEFQFEAATVLNKREIIDTALSRWKSDVLTMSAGVGDNPWLGHGGVAALLGAAAGGVSGAEQACSHLKVASSIRKARESLATHLDEAVGEVVSAYNGVLDQVPVGNGRQLRLRASEYLDRV</sequence>
<evidence type="ECO:0000313" key="2">
    <source>
        <dbReference type="EMBL" id="PWF25668.1"/>
    </source>
</evidence>
<dbReference type="GO" id="GO:0000028">
    <property type="term" value="P:ribosomal small subunit assembly"/>
    <property type="evidence" value="ECO:0007669"/>
    <property type="project" value="TreeGrafter"/>
</dbReference>
<name>A0A2V1K606_9ACTO</name>
<evidence type="ECO:0000313" key="3">
    <source>
        <dbReference type="Proteomes" id="UP000245283"/>
    </source>
</evidence>
<comment type="caution">
    <text evidence="2">The sequence shown here is derived from an EMBL/GenBank/DDBJ whole genome shotgun (WGS) entry which is preliminary data.</text>
</comment>
<dbReference type="InterPro" id="IPR005662">
    <property type="entry name" value="GTPase_Era-like"/>
</dbReference>
<dbReference type="GO" id="GO:0019843">
    <property type="term" value="F:rRNA binding"/>
    <property type="evidence" value="ECO:0007669"/>
    <property type="project" value="TreeGrafter"/>
</dbReference>
<dbReference type="PANTHER" id="PTHR42698">
    <property type="entry name" value="GTPASE ERA"/>
    <property type="match status" value="1"/>
</dbReference>
<dbReference type="PANTHER" id="PTHR42698:SF1">
    <property type="entry name" value="GTPASE ERA, MITOCHONDRIAL"/>
    <property type="match status" value="1"/>
</dbReference>
<dbReference type="GO" id="GO:0043024">
    <property type="term" value="F:ribosomal small subunit binding"/>
    <property type="evidence" value="ECO:0007669"/>
    <property type="project" value="TreeGrafter"/>
</dbReference>
<keyword evidence="3" id="KW-1185">Reference proteome</keyword>
<proteinExistence type="predicted"/>
<dbReference type="InterPro" id="IPR006073">
    <property type="entry name" value="GTP-bd"/>
</dbReference>
<protein>
    <submittedName>
        <fullName evidence="2">ABC transporter</fullName>
    </submittedName>
</protein>
<accession>A0A2V1K606</accession>
<gene>
    <name evidence="2" type="ORF">DD236_09470</name>
</gene>
<feature type="domain" description="G" evidence="1">
    <location>
        <begin position="35"/>
        <end position="142"/>
    </location>
</feature>
<dbReference type="Pfam" id="PF01926">
    <property type="entry name" value="MMR_HSR1"/>
    <property type="match status" value="1"/>
</dbReference>
<reference evidence="3" key="1">
    <citation type="submission" date="2018-05" db="EMBL/GenBank/DDBJ databases">
        <authorList>
            <person name="Li Y."/>
        </authorList>
    </citation>
    <scope>NUCLEOTIDE SEQUENCE [LARGE SCALE GENOMIC DNA]</scope>
    <source>
        <strain evidence="3">sk1b4</strain>
    </source>
</reference>
<dbReference type="Gene3D" id="3.40.50.300">
    <property type="entry name" value="P-loop containing nucleotide triphosphate hydrolases"/>
    <property type="match status" value="1"/>
</dbReference>
<dbReference type="Proteomes" id="UP000245283">
    <property type="component" value="Unassembled WGS sequence"/>
</dbReference>
<dbReference type="InterPro" id="IPR027417">
    <property type="entry name" value="P-loop_NTPase"/>
</dbReference>
<dbReference type="AlphaFoldDB" id="A0A2V1K606"/>
<dbReference type="GO" id="GO:0005525">
    <property type="term" value="F:GTP binding"/>
    <property type="evidence" value="ECO:0007669"/>
    <property type="project" value="InterPro"/>
</dbReference>
<dbReference type="SUPFAM" id="SSF52540">
    <property type="entry name" value="P-loop containing nucleoside triphosphate hydrolases"/>
    <property type="match status" value="1"/>
</dbReference>
<evidence type="ECO:0000259" key="1">
    <source>
        <dbReference type="Pfam" id="PF01926"/>
    </source>
</evidence>